<dbReference type="PANTHER" id="PTHR14944:SF4">
    <property type="entry name" value="RPA1 RELATED SINGLE STRANDED DNA BINDING PROTEIN, X-LINKED"/>
    <property type="match status" value="1"/>
</dbReference>
<feature type="compositionally biased region" description="Polar residues" evidence="1">
    <location>
        <begin position="654"/>
        <end position="675"/>
    </location>
</feature>
<organism evidence="2 3">
    <name type="scientific">Hemibagrus wyckioides</name>
    <dbReference type="NCBI Taxonomy" id="337641"/>
    <lineage>
        <taxon>Eukaryota</taxon>
        <taxon>Metazoa</taxon>
        <taxon>Chordata</taxon>
        <taxon>Craniata</taxon>
        <taxon>Vertebrata</taxon>
        <taxon>Euteleostomi</taxon>
        <taxon>Actinopterygii</taxon>
        <taxon>Neopterygii</taxon>
        <taxon>Teleostei</taxon>
        <taxon>Ostariophysi</taxon>
        <taxon>Siluriformes</taxon>
        <taxon>Bagridae</taxon>
        <taxon>Hemibagrus</taxon>
    </lineage>
</organism>
<keyword evidence="3" id="KW-1185">Reference proteome</keyword>
<evidence type="ECO:0000256" key="1">
    <source>
        <dbReference type="SAM" id="MobiDB-lite"/>
    </source>
</evidence>
<feature type="region of interest" description="Disordered" evidence="1">
    <location>
        <begin position="627"/>
        <end position="680"/>
    </location>
</feature>
<dbReference type="AlphaFoldDB" id="A0A9D3N1N2"/>
<feature type="region of interest" description="Disordered" evidence="1">
    <location>
        <begin position="553"/>
        <end position="610"/>
    </location>
</feature>
<dbReference type="Gene3D" id="2.40.50.140">
    <property type="entry name" value="Nucleic acid-binding proteins"/>
    <property type="match status" value="1"/>
</dbReference>
<dbReference type="PANTHER" id="PTHR14944">
    <property type="entry name" value="RPA-RELATED PROTEIN RADX"/>
    <property type="match status" value="1"/>
</dbReference>
<feature type="compositionally biased region" description="Polar residues" evidence="1">
    <location>
        <begin position="577"/>
        <end position="590"/>
    </location>
</feature>
<protein>
    <recommendedName>
        <fullName evidence="4">RPA1 related single stranded DNA binding protein</fullName>
    </recommendedName>
</protein>
<dbReference type="EMBL" id="JAHKSW010000028">
    <property type="protein sequence ID" value="KAG7314379.1"/>
    <property type="molecule type" value="Genomic_DNA"/>
</dbReference>
<name>A0A9D3N1N2_9TELE</name>
<feature type="compositionally biased region" description="Low complexity" evidence="1">
    <location>
        <begin position="591"/>
        <end position="600"/>
    </location>
</feature>
<evidence type="ECO:0000313" key="2">
    <source>
        <dbReference type="EMBL" id="KAG7314379.1"/>
    </source>
</evidence>
<dbReference type="Pfam" id="PF17659">
    <property type="entry name" value="RADX"/>
    <property type="match status" value="1"/>
</dbReference>
<proteinExistence type="predicted"/>
<evidence type="ECO:0008006" key="4">
    <source>
        <dbReference type="Google" id="ProtNLM"/>
    </source>
</evidence>
<dbReference type="InterPro" id="IPR012340">
    <property type="entry name" value="NA-bd_OB-fold"/>
</dbReference>
<dbReference type="OrthoDB" id="123282at2759"/>
<sequence>MADPDESVSESELFCALEQLRSSRTLRFKPVTPLRVAVLALDRYLGDARAAPDSHSHSYSYDVTVTDGKWRVKCSLAPGLTRLVQVNGVRSGSCLLLELFSLVYDETRLRHACVFIDEVQLGVSEPDILLSIKELDALRWWTHETVGSSAMALTDVPLLNNRKHYLALWNNEDPHGAVWVPYSPPPEVVIDVSKIAFLGDMESFSASTRQPLPLLVRVLHRSRLRYYGKPGQNIDFPFQAYFEVADQSGVMSMVLWNDLCPEWYQRLVVGSVLYLQKFTLKRSYQNRSRPQLDKLPLVFYRSTEICLNPWNPTAIITVIPPKSVQPQWNLPEVTYNFSTRSEVERLENNQACDIIGLVTYVSRVERIRNKGNTFPEKFWTHRWVHAVDGTSDSPFILEIFASSQPEIFNNICPMSYLVCTHMRVCRETESDSSSGPGSCLGSALYLTSSTETQLFTTGCHRKQPYVHDPKVRAFIQWTKTLKDSVVLRKTAVGGYYCYPPPPKTFTPNPSCSGASEGSLLAVGDLRKELESLQYREHRRVALQGRIAAVQYHRWPPDAPGTTPRSEQVEHDAVGVTRASTSSFSAGAQPQSETSSSSSRSDATHSLKRRRVEQGVLKQYWTRAKRMLERQANQADREDEEMDRGPDEEDGDGLDTSSPQPTDISETNSAPDTQRSAARPVASWESSVWSSLRQDLTDHVRCSSLNCESVPEKFCFEDRDVILHRINLSPAKWSPEHPSDTSLSTHMPAHLTGYLTLTLLGLNQQAAVDSFFLPVFCAEDPRAVGTSTGLHDNSLMSCLSAGHVCAQANFSPETLLSSAPALEDERVVCVLDVCLLGHNRFEIVCSKVYRTAEIVTPV</sequence>
<evidence type="ECO:0000313" key="3">
    <source>
        <dbReference type="Proteomes" id="UP000824219"/>
    </source>
</evidence>
<dbReference type="InterPro" id="IPR040893">
    <property type="entry name" value="RADX"/>
</dbReference>
<reference evidence="2 3" key="1">
    <citation type="submission" date="2021-06" db="EMBL/GenBank/DDBJ databases">
        <title>Chromosome-level genome assembly of the red-tail catfish (Hemibagrus wyckioides).</title>
        <authorList>
            <person name="Shao F."/>
        </authorList>
    </citation>
    <scope>NUCLEOTIDE SEQUENCE [LARGE SCALE GENOMIC DNA]</scope>
    <source>
        <strain evidence="2">EC202008001</strain>
        <tissue evidence="2">Blood</tissue>
    </source>
</reference>
<comment type="caution">
    <text evidence="2">The sequence shown here is derived from an EMBL/GenBank/DDBJ whole genome shotgun (WGS) entry which is preliminary data.</text>
</comment>
<feature type="compositionally biased region" description="Acidic residues" evidence="1">
    <location>
        <begin position="636"/>
        <end position="652"/>
    </location>
</feature>
<gene>
    <name evidence="2" type="ORF">KOW79_021682</name>
</gene>
<accession>A0A9D3N1N2</accession>
<dbReference type="Proteomes" id="UP000824219">
    <property type="component" value="Linkage Group LG28"/>
</dbReference>
<dbReference type="GO" id="GO:0003697">
    <property type="term" value="F:single-stranded DNA binding"/>
    <property type="evidence" value="ECO:0007669"/>
    <property type="project" value="InterPro"/>
</dbReference>